<feature type="transmembrane region" description="Helical" evidence="1">
    <location>
        <begin position="55"/>
        <end position="75"/>
    </location>
</feature>
<keyword evidence="1" id="KW-0472">Membrane</keyword>
<reference evidence="3" key="1">
    <citation type="submission" date="2021-10" db="EMBL/GenBank/DDBJ databases">
        <title>Collection of gut derived symbiotic bacterial strains cultured from healthy donors.</title>
        <authorList>
            <person name="Lin H."/>
            <person name="Littmann E."/>
            <person name="Claire K."/>
            <person name="Pamer E."/>
        </authorList>
    </citation>
    <scope>NUCLEOTIDE SEQUENCE</scope>
    <source>
        <strain evidence="3">MSK.23.18</strain>
    </source>
</reference>
<evidence type="ECO:0000256" key="1">
    <source>
        <dbReference type="SAM" id="Phobius"/>
    </source>
</evidence>
<dbReference type="Pfam" id="PF02517">
    <property type="entry name" value="Rce1-like"/>
    <property type="match status" value="1"/>
</dbReference>
<keyword evidence="1" id="KW-1133">Transmembrane helix</keyword>
<dbReference type="InterPro" id="IPR003675">
    <property type="entry name" value="Rce1/LyrA-like_dom"/>
</dbReference>
<protein>
    <recommendedName>
        <fullName evidence="2">CAAX prenyl protease 2/Lysostaphin resistance protein A-like domain-containing protein</fullName>
    </recommendedName>
</protein>
<gene>
    <name evidence="3" type="ORF">LIQ08_16975</name>
</gene>
<feature type="domain" description="CAAX prenyl protease 2/Lysostaphin resistance protein A-like" evidence="2">
    <location>
        <begin position="88"/>
        <end position="162"/>
    </location>
</feature>
<evidence type="ECO:0000313" key="3">
    <source>
        <dbReference type="EMBL" id="MCB5620824.1"/>
    </source>
</evidence>
<dbReference type="GO" id="GO:0080120">
    <property type="term" value="P:CAAX-box protein maturation"/>
    <property type="evidence" value="ECO:0007669"/>
    <property type="project" value="UniProtKB-ARBA"/>
</dbReference>
<proteinExistence type="predicted"/>
<dbReference type="AlphaFoldDB" id="A0AAJ1ETU3"/>
<name>A0AAJ1ETU3_MEDGN</name>
<feature type="transmembrane region" description="Helical" evidence="1">
    <location>
        <begin position="20"/>
        <end position="43"/>
    </location>
</feature>
<keyword evidence="1" id="KW-0812">Transmembrane</keyword>
<feature type="transmembrane region" description="Helical" evidence="1">
    <location>
        <begin position="115"/>
        <end position="136"/>
    </location>
</feature>
<feature type="transmembrane region" description="Helical" evidence="1">
    <location>
        <begin position="148"/>
        <end position="168"/>
    </location>
</feature>
<accession>A0AAJ1ETU3</accession>
<organism evidence="3 4">
    <name type="scientific">Mediterraneibacter gnavus</name>
    <name type="common">Ruminococcus gnavus</name>
    <dbReference type="NCBI Taxonomy" id="33038"/>
    <lineage>
        <taxon>Bacteria</taxon>
        <taxon>Bacillati</taxon>
        <taxon>Bacillota</taxon>
        <taxon>Clostridia</taxon>
        <taxon>Lachnospirales</taxon>
        <taxon>Lachnospiraceae</taxon>
        <taxon>Mediterraneibacter</taxon>
    </lineage>
</organism>
<dbReference type="Proteomes" id="UP001297370">
    <property type="component" value="Unassembled WGS sequence"/>
</dbReference>
<evidence type="ECO:0000259" key="2">
    <source>
        <dbReference type="Pfam" id="PF02517"/>
    </source>
</evidence>
<comment type="caution">
    <text evidence="3">The sequence shown here is derived from an EMBL/GenBank/DDBJ whole genome shotgun (WGS) entry which is preliminary data.</text>
</comment>
<dbReference type="EMBL" id="JAJBOM010000036">
    <property type="protein sequence ID" value="MCB5620824.1"/>
    <property type="molecule type" value="Genomic_DNA"/>
</dbReference>
<evidence type="ECO:0000313" key="4">
    <source>
        <dbReference type="Proteomes" id="UP001297370"/>
    </source>
</evidence>
<sequence length="187" mass="21867">MLEYLILYFIIAIALRNKHIKLAIFSEIILLIVVLQSCDISWVQVDPSLFCMRVVIGYLLSLIVLYITYISVFWIKPKVKRNMCITMESVLSVVIEEIVWRFCFLSILESMKSSFICSILLATLENFLFIFSHFQVNRTNIKDGIEMFLYSCILLIFGKLFWGINIGLHLGRNVLCKEEEKNERTSF</sequence>
<dbReference type="RefSeq" id="WP_173867679.1">
    <property type="nucleotide sequence ID" value="NZ_JAAIQY010000037.1"/>
</dbReference>
<dbReference type="GO" id="GO:0004175">
    <property type="term" value="F:endopeptidase activity"/>
    <property type="evidence" value="ECO:0007669"/>
    <property type="project" value="UniProtKB-ARBA"/>
</dbReference>